<reference evidence="1 2" key="1">
    <citation type="journal article" date="2014" name="PLoS Genet.">
        <title>The Genome of Spironucleus salmonicida Highlights a Fish Pathogen Adapted to Fluctuating Environments.</title>
        <authorList>
            <person name="Xu F."/>
            <person name="Jerlstrom-Hultqvist J."/>
            <person name="Einarsson E."/>
            <person name="Astvaldsson A."/>
            <person name="Svard S.G."/>
            <person name="Andersson J.O."/>
        </authorList>
    </citation>
    <scope>NUCLEOTIDE SEQUENCE [LARGE SCALE GENOMIC DNA]</scope>
    <source>
        <strain evidence="1 2">ATCC 50377</strain>
    </source>
</reference>
<dbReference type="Proteomes" id="UP000018208">
    <property type="component" value="Unassembled WGS sequence"/>
</dbReference>
<comment type="caution">
    <text evidence="1">The sequence shown here is derived from an EMBL/GenBank/DDBJ whole genome shotgun (WGS) entry which is preliminary data.</text>
</comment>
<dbReference type="KEGG" id="ssao:94301932"/>
<protein>
    <submittedName>
        <fullName evidence="1">Uncharacterized protein</fullName>
    </submittedName>
</protein>
<dbReference type="EMBL" id="AUWU02000008">
    <property type="protein sequence ID" value="KAH0569937.1"/>
    <property type="molecule type" value="Genomic_DNA"/>
</dbReference>
<sequence>MKIIYIIILKQYEQDKFHIIMFQTQLAQPQQQATTQLPLQQHDEKIQKAYAQTLGMSQFSQKTLDACIQKYPQIIQLEAHVTHCISEINQLMSQAQIGSASNDVKIAQLQAPNSPIQAIQQRAQEIQDAVTPDRAADVLKACWNTLQRLQ</sequence>
<gene>
    <name evidence="1" type="ORF">SS50377_27909</name>
</gene>
<evidence type="ECO:0000313" key="2">
    <source>
        <dbReference type="Proteomes" id="UP000018208"/>
    </source>
</evidence>
<dbReference type="AlphaFoldDB" id="A0A9P8LL48"/>
<dbReference type="RefSeq" id="XP_067760710.1">
    <property type="nucleotide sequence ID" value="XM_067911688.1"/>
</dbReference>
<dbReference type="GeneID" id="94301932"/>
<keyword evidence="2" id="KW-1185">Reference proteome</keyword>
<evidence type="ECO:0000313" key="1">
    <source>
        <dbReference type="EMBL" id="KAH0569937.1"/>
    </source>
</evidence>
<organism evidence="1 2">
    <name type="scientific">Spironucleus salmonicida</name>
    <dbReference type="NCBI Taxonomy" id="348837"/>
    <lineage>
        <taxon>Eukaryota</taxon>
        <taxon>Metamonada</taxon>
        <taxon>Diplomonadida</taxon>
        <taxon>Hexamitidae</taxon>
        <taxon>Hexamitinae</taxon>
        <taxon>Spironucleus</taxon>
    </lineage>
</organism>
<name>A0A9P8LL48_9EUKA</name>
<proteinExistence type="predicted"/>
<accession>A0A9P8LL48</accession>